<keyword evidence="19" id="KW-1185">Reference proteome</keyword>
<evidence type="ECO:0000256" key="1">
    <source>
        <dbReference type="ARBA" id="ARBA00004251"/>
    </source>
</evidence>
<feature type="domain" description="Cadherin" evidence="17">
    <location>
        <begin position="3138"/>
        <end position="3241"/>
    </location>
</feature>
<dbReference type="PANTHER" id="PTHR24025:SF23">
    <property type="entry name" value="NEURAL-CADHERIN"/>
    <property type="match status" value="1"/>
</dbReference>
<feature type="domain" description="Cadherin" evidence="17">
    <location>
        <begin position="2605"/>
        <end position="2707"/>
    </location>
</feature>
<feature type="domain" description="Cadherin" evidence="17">
    <location>
        <begin position="2914"/>
        <end position="3030"/>
    </location>
</feature>
<feature type="domain" description="Cadherin" evidence="17">
    <location>
        <begin position="650"/>
        <end position="736"/>
    </location>
</feature>
<dbReference type="CDD" id="cd00110">
    <property type="entry name" value="LamG"/>
    <property type="match status" value="1"/>
</dbReference>
<keyword evidence="7" id="KW-0130">Cell adhesion</keyword>
<evidence type="ECO:0000256" key="7">
    <source>
        <dbReference type="ARBA" id="ARBA00022889"/>
    </source>
</evidence>
<feature type="domain" description="EGF-like" evidence="16">
    <location>
        <begin position="4246"/>
        <end position="4281"/>
    </location>
</feature>
<feature type="domain" description="Cadherin" evidence="17">
    <location>
        <begin position="1100"/>
        <end position="1206"/>
    </location>
</feature>
<feature type="domain" description="Cadherin" evidence="17">
    <location>
        <begin position="3556"/>
        <end position="3660"/>
    </location>
</feature>
<dbReference type="SMART" id="SM00282">
    <property type="entry name" value="LamG"/>
    <property type="match status" value="1"/>
</dbReference>
<dbReference type="GO" id="GO:0048589">
    <property type="term" value="P:developmental growth"/>
    <property type="evidence" value="ECO:0007669"/>
    <property type="project" value="UniProtKB-ARBA"/>
</dbReference>
<feature type="domain" description="Cadherin" evidence="17">
    <location>
        <begin position="2287"/>
        <end position="2395"/>
    </location>
</feature>
<dbReference type="Pfam" id="PF02210">
    <property type="entry name" value="Laminin_G_2"/>
    <property type="match status" value="1"/>
</dbReference>
<keyword evidence="11" id="KW-0325">Glycoprotein</keyword>
<feature type="disulfide bond" evidence="13">
    <location>
        <begin position="4197"/>
        <end position="4206"/>
    </location>
</feature>
<dbReference type="FunFam" id="2.60.40.60:FF:000066">
    <property type="entry name" value="FAT atypical cadherin 1"/>
    <property type="match status" value="1"/>
</dbReference>
<feature type="domain" description="Cadherin" evidence="17">
    <location>
        <begin position="2814"/>
        <end position="2913"/>
    </location>
</feature>
<dbReference type="InterPro" id="IPR018097">
    <property type="entry name" value="EGF_Ca-bd_CS"/>
</dbReference>
<dbReference type="CDD" id="cd11304">
    <property type="entry name" value="Cadherin_repeat"/>
    <property type="match status" value="32"/>
</dbReference>
<feature type="domain" description="Laminin G" evidence="15">
    <location>
        <begin position="3970"/>
        <end position="4160"/>
    </location>
</feature>
<dbReference type="Pfam" id="PF00008">
    <property type="entry name" value="EGF"/>
    <property type="match status" value="3"/>
</dbReference>
<accession>A0A8S3W3M6</accession>
<evidence type="ECO:0000259" key="16">
    <source>
        <dbReference type="PROSITE" id="PS50026"/>
    </source>
</evidence>
<dbReference type="GO" id="GO:0007163">
    <property type="term" value="P:establishment or maintenance of cell polarity"/>
    <property type="evidence" value="ECO:0007669"/>
    <property type="project" value="UniProtKB-ARBA"/>
</dbReference>
<dbReference type="InterPro" id="IPR001791">
    <property type="entry name" value="Laminin_G"/>
</dbReference>
<proteinExistence type="predicted"/>
<keyword evidence="10 13" id="KW-1015">Disulfide bond</keyword>
<dbReference type="Pfam" id="PF00028">
    <property type="entry name" value="Cadherin"/>
    <property type="match status" value="22"/>
</dbReference>
<dbReference type="SMART" id="SM00179">
    <property type="entry name" value="EGF_CA"/>
    <property type="match status" value="2"/>
</dbReference>
<gene>
    <name evidence="18" type="ORF">PAPOLLO_LOCUS1629</name>
</gene>
<feature type="domain" description="Cadherin" evidence="17">
    <location>
        <begin position="422"/>
        <end position="528"/>
    </location>
</feature>
<feature type="region of interest" description="Disordered" evidence="14">
    <location>
        <begin position="4653"/>
        <end position="4675"/>
    </location>
</feature>
<sequence length="4675" mass="503505">MNIKRIMNTAAKKAAHVFEERVQLSPQMARSVRVTYDPHNVTNTAEHRRGAMSCGRRGCCAALLLAAAAWCAAGPGPPALHFSHSLYNVSIPENSPPRTYADSPPATDPLGVQLPAQDARVRFRIRHGDRDKFFKTEEHTVGDFCFLFIRTRAGHSDVLNRERRDSYRLDVRATAQMPDGTQLEADTVVVVEVTDENDLSPLFYPTEYEALVPEDTPLHSSIARVTAEDADIGINGEIYYSLAETTDRFAVHPTSGVVTITRALVATENPSHEITILARDRASLLMRGEDAPAARATLVIRVARVNLHAPELRVRRLPELVENSTAEIYAIIKVTDQDSGEHGRIASLEIVDGDPDGHFRVRPSTQLGEYDILVHALLDRETAPHGYNLTLRASDAGQPPRSSYLTLPVTLIDANDNSPVFSREIYEANIPETAPPNTPVIRLKVSDRDEGRNARVYIEIVGGNEGGEFIVNPDTGVLYTAVPLDAEEKSLYTLTVSAIDQGNAGTRKQSSAKVKIAVVDANDNNPVFDKEDMEVTVLENGPSGVVVARVSAKDADSGENAYLSYSIANLQPVPFEIDHFSGAIRTTKILDYESMRREYVLRIRASDWGLPYRRQAEMRLTVRLQDINDNRPQFERVDCVGYLPRRLAIGHEIVTLSAIDFDSGDVVSYRIIGGNEDNCFSLDSSTGVLSLSCDLADVRTETRVLNVTATDGTHFADSASLTLHLVGGSGGDSSALECRDTGVAHRLIELLAAAERSNAPIDFAEDFPLAPSRYGENLHIPEFIDFPVEVKVNESVALGTSLVRLRARDRDLGYNGLLVYAISGGDADSAFRIDPDTGELKVIGYLDRERESEYYLNVTVYDLGLPQRSSSRLLPVTVLDVNDNAPRFEKTLASFRVTENAINGTAIFRSNATDRDAGEFSHITYSLSGAGEGEFCVERDTGVLMVCAALDRERQALYELTIRATDGGGLRSEALVRVAVDDVNDNVPRFALSSYSARVREDVPVGTPVAVLEAFDPDLSAGGVITYTLPDQSPDNIVFTVDSTSGTIRTAKLLDYEEKQVYGVTVRATDGGRPALWGEATLVVEVGDVDENRHSPQFEARGALALSVSEAAVPGATAGQLRAADADPPGRDSRLSYYVLDGSGMPHFSVDDTGLVRTLTPLDRETAPHYWLTVCAEDQGLVPRHACIQVYIEVEDVNELAPWPELAAYSARVAEQCGAGTHVATVRAADGDASLAPSRVRYAIVAGNPDGLFAIHEDTGEIVTTGRTLDRETAATHALEVSATDGELVSSVRVRVALTDLNDHAPAFTQRFYDFRVPVRDEDDEVVTEGAETSAEGEGQGETDSEAEEEDERLIWDEWDEPDPSDIYVATVLALDSDEGENGTVRYSARARGAARGLLRVRARCGRLYAARALALRRRAYDLTVRACDGGRPARCALSRVRVRGVRAGGGRAPRLASPAPLQAAELDAPGFLLALLQATDHDNDALYYDIVDGDPERDFVVGREDGSLVVARRLLWERRARYALNVSVTDGHNTVYTTVNISVINDANEGGVEFEQEQYSVEVSESARAGDTVLTLRARVRAGAGAGAGAGTGAAPRLLYGLQGARAPADVSLFRLHELTGVLELARPLDRESAALHELTVWARDQAPRASLAFARVSVSVRGADEHAPAWPRRLVQARVPRTAAPGTLLAALRAADRDVPAELPRYSLLHDVGLFTVDALGDVRLARALPAVGPRDYTLQVRARGPPPAERTATLPLHVLVVEPDDSPPRFVNEEVVCEVYENEPAGTVVATLEARSNTAVWYSLSGGEGMFRLNPAAGVLALAAPLDYETCVLYNLTVTALNMGGGSAEAHVTVHVLDRNEFAPALLRREYVGRVSEAAAPGALVADAGAAPGSPLVLRAADADSAAHQQRAYEILQPAAAALFRIDDTTGALSLAAPLDYELAAVHEFTVKVVDMGNPRLPSDSVAKVKVEVINVNDCAPQFSQSTYEATVLLPTVVGVRVLMLYASDADEPNNASLTFDILECNPDGAFSLTSSGELLVSSVEALRAEHRLRVRVSDGRYSATARVLVRSREPDNAGLAFQKTDYYGSVLENTTKPTTIAVLNVLGAALNEHVEFSILNPTEGFEIGATSGAVVGRGALLDREARAAYTLLVCAVAGPRQARARMHVTVSDANDNCPRFVERPYAAALPAGAPPATSVLRVRALDRDAGDNGEVRYEMKRGNGELFRVDRRTGEITLKQTLEAHNQLYTLVIAAFDGGTPACGAETEVSVRVWGGGAAPRWPQARYSLRAREDAPPGRELAPRLLAASPLARPLLYTLQAGAKDLFEVHFDTAPDGENGPCAVVLRGTLDYERAREHELVLRATDGVTGAFADVSVTVQVLDVNDCAPEFTQDEYRATVSEAAAVGDLVLTVLATDNDTGANGNVTYSVSEWDAEEGAGKGAAQFSVSARGEVRVAAALDREARARHHLLLAASDAGRPALCTTAHLLITVEDVNDNAPRMERTVVTALVSAEASRGAALARVAAWDPDAADAPRLHYAITTPAQRALRLHSTSGLLTLADPRAPLPRSLNVSVSDGAHAAFTRVELVPAPANNAAPHFPHLVHEARARENQPPPLLLTTVKAYDEDAGEYGTVTYSIPSARLRETFAVDAHSGALTTRVPLDREARVEWQVPLLASDGGGRLAHTTVRVRVLDLNDCAPSFPLREYRAAVRHDHTPGVPFLTLRAHDADAPDNARLTYSVYEGELHSDASGLFAVDSVTGALSFARNATAFAGRSLQVWVRARDGGGLAGEAPVSLHVLADGAAPRLKRPPPDLFLREDAPPGTLLAELADVTDDEAPRYRLADSPSRDLFAVDAAGRLVLVAPLDRAPAAEHVIGVIAEGPGSPAPSVMVITKLHVLDVNEHAPSFHSQPYVVYLAENTPPNSKIIQLMADDPDSGSNGEVRYSLGEAEGAEGAEGAGGEGQAPTFAVEAHSGWVRLARALDREVRAEHRVALLAADSGSPRRAARGTLIVRLLDYDDCPPLFQQQLYEAEVREDAAAGTVAARLHVADADVAAAPLAYFVAAGDPTARFQLRAASLSPSPAAELFVARALDREHTPRYNLTVAATDGKFTAYTRVLLTVLDVNDNPPYCTQYRIRTQLAENAEHGSRVAALCVRDDDEPHNARLRFYLTGDNATHFAIHKETGVITVAEELDRETISEYKLVAHAQDRDRPKWECSTELEVSLDDINDNPPRFSAEVYSVTLPEDADIGSLVVKVHATDADLGENSLVRYSFVEEGNEAFELMGDSGIITLRAALDRETQAEHLLRVRASDSGTSSRSATATVRLTVADVNDNPPEFEFKQYHAAVPEMDAVGTEVMHVRATSRDTGVNADVFYSLVAGDDREDFAVDRTNGALTVARPLDFERRKQYFLTVQALDGGTPPLSDHATINITVLDGNDNAPVFSQTSYGARVREDAAVGTRVLQVIADDADAGANGRVTYVIARGDRDGRFAVDADTGYVSVAAPLDREATPAYVLELRARDRGLPALEASAFLNIEVLDCNDNPPLFAQTNYTAIIQEDKPLGHTILKFVVEDADAAPNAAPFVFDFQSGNEMGAFRLEQDGYLRSATRFNHRIRDQYVLQVRVFDNGIPPLFSDAWVYIKVIEESHHPPVVTPLEIVINSYLDEFPGGVIGHVFASDRDAYDTFTYALAPVDGAPYPSTDLFEIDATAGTLRAAPRIDVGDYRLNVTVDDGKFVSFAIVHVAVVLISDEMLMQAIVVRFREVTGRDFVLSHRKGFIRAVHEATRCRQTDVVIIGVQSSDNDFEAEPERPRRIARQVAQDLDVAFAVRAGDGGGFLPADALRRGLHAHLERLEEGARLVVEELVRAPCGGCEHGACAERVQLRASGARAVASDVFSLVVAPFRLRAECACVPGYDGERCERLIPACASCGDARCELVPELPGYRCCENDADADGSEECRPPAAVAYFPGDGYLAYRLDGGVVDGERTPEDVLTVSLRFRTRRSRGVLLHVAGRVDYAVLELAEGHVQFRMELGGGEVALRAGGRVADGVWHAARLERRGAGVWLTVDGRSARAQAPPRHQLLDAHAARLLLGAALLRHAYATAPEQVTYGFHGCMSDVKIGTSEVPLVEGDTSADGRVQLARRVRVRVAAECPALPPPGACAAYPCLHGGTCRELLTLLEGGDAFQCTCHARFAGRLCELDTDPCASQPCLHGGRCSPERGGFRCECAAGLSGERCERGRWCAAGVCAHGGTCEEGERGPSCRCRGYYGPRCEHDVDECAGEPCLNGATCLNEPGSFRCLCPPDKTGMNCGNPLYSDAVVVGEVVAGGVRDVRSAWRWAVRARWPLCAGGVALLLLLAACAACVALKLRGRGPAPAAAPLNSALDKAPPPRASKLSNLEASRRERPPSCAEPPPLNNIDTLRSYGSAGDELEGIPPDYLRNLNIDLSDRKPWSEQMHLQTFVDNKIYNDLKGCKRQPRAPPVVMAGAGEPHMVGGYHWDCSDWCGGGALPGISEVAGSERPDSSSPPSPPSPAARARAPRRARARAAPRNSPSSPASPTLAADTDSAPDDLDRDLDTLRFTDASSYLLHPDEYLPAAASDDTLRARGLREPDAASLITMLAEERHSLLGGAGSCSDLSANLCEIEDSEAEEAEGAGSAGGAARHTEV</sequence>
<dbReference type="InterPro" id="IPR050971">
    <property type="entry name" value="Cadherin-domain_protein"/>
</dbReference>
<dbReference type="GO" id="GO:0001736">
    <property type="term" value="P:establishment of planar polarity"/>
    <property type="evidence" value="ECO:0007669"/>
    <property type="project" value="UniProtKB-ARBA"/>
</dbReference>
<dbReference type="PROSITE" id="PS01187">
    <property type="entry name" value="EGF_CA"/>
    <property type="match status" value="1"/>
</dbReference>
<evidence type="ECO:0000256" key="14">
    <source>
        <dbReference type="SAM" id="MobiDB-lite"/>
    </source>
</evidence>
<feature type="domain" description="Cadherin" evidence="17">
    <location>
        <begin position="2396"/>
        <end position="2506"/>
    </location>
</feature>
<feature type="disulfide bond" evidence="13">
    <location>
        <begin position="4309"/>
        <end position="4318"/>
    </location>
</feature>
<keyword evidence="3" id="KW-0812">Transmembrane</keyword>
<dbReference type="PROSITE" id="PS00022">
    <property type="entry name" value="EGF_1"/>
    <property type="match status" value="3"/>
</dbReference>
<dbReference type="GO" id="GO:0008104">
    <property type="term" value="P:intracellular protein localization"/>
    <property type="evidence" value="ECO:0007669"/>
    <property type="project" value="UniProtKB-ARBA"/>
</dbReference>
<feature type="domain" description="EGF-like" evidence="16">
    <location>
        <begin position="4283"/>
        <end position="4319"/>
    </location>
</feature>
<evidence type="ECO:0000256" key="5">
    <source>
        <dbReference type="ARBA" id="ARBA00022737"/>
    </source>
</evidence>
<evidence type="ECO:0000259" key="17">
    <source>
        <dbReference type="PROSITE" id="PS50268"/>
    </source>
</evidence>
<dbReference type="FunFam" id="2.60.40.60:FF:000024">
    <property type="entry name" value="FAT atypical cadherin 3"/>
    <property type="match status" value="2"/>
</dbReference>
<comment type="caution">
    <text evidence="13">Lacks conserved residue(s) required for the propagation of feature annotation.</text>
</comment>
<dbReference type="FunFam" id="2.60.40.60:FF:000020">
    <property type="entry name" value="Dachsous cadherin-related 1b"/>
    <property type="match status" value="4"/>
</dbReference>
<comment type="caution">
    <text evidence="18">The sequence shown here is derived from an EMBL/GenBank/DDBJ whole genome shotgun (WGS) entry which is preliminary data.</text>
</comment>
<feature type="domain" description="Cadherin" evidence="17">
    <location>
        <begin position="529"/>
        <end position="634"/>
    </location>
</feature>
<feature type="compositionally biased region" description="Low complexity" evidence="14">
    <location>
        <begin position="1328"/>
        <end position="1337"/>
    </location>
</feature>
<keyword evidence="5" id="KW-0677">Repeat</keyword>
<comment type="subcellular location">
    <subcellularLocation>
        <location evidence="1">Cell membrane</location>
        <topology evidence="1">Single-pass type I membrane protein</topology>
    </subcellularLocation>
</comment>
<feature type="domain" description="Cadherin" evidence="17">
    <location>
        <begin position="784"/>
        <end position="888"/>
    </location>
</feature>
<dbReference type="FunFam" id="2.60.40.60:FF:000021">
    <property type="entry name" value="FAT atypical cadherin 1"/>
    <property type="match status" value="1"/>
</dbReference>
<feature type="domain" description="Cadherin" evidence="17">
    <location>
        <begin position="1556"/>
        <end position="1672"/>
    </location>
</feature>
<evidence type="ECO:0000256" key="8">
    <source>
        <dbReference type="ARBA" id="ARBA00022989"/>
    </source>
</evidence>
<dbReference type="InterPro" id="IPR020894">
    <property type="entry name" value="Cadherin_CS"/>
</dbReference>
<dbReference type="FunFam" id="2.60.40.60:FF:000053">
    <property type="entry name" value="FAT atypical cadherin 3"/>
    <property type="match status" value="1"/>
</dbReference>
<dbReference type="FunFam" id="2.60.40.60:FF:000064">
    <property type="entry name" value="FAT atypical cadherin 1"/>
    <property type="match status" value="1"/>
</dbReference>
<feature type="domain" description="Cadherin" evidence="17">
    <location>
        <begin position="204"/>
        <end position="312"/>
    </location>
</feature>
<keyword evidence="6 12" id="KW-0106">Calcium</keyword>
<dbReference type="PROSITE" id="PS00232">
    <property type="entry name" value="CADHERIN_1"/>
    <property type="match status" value="12"/>
</dbReference>
<evidence type="ECO:0000313" key="18">
    <source>
        <dbReference type="EMBL" id="CAG4938444.1"/>
    </source>
</evidence>
<feature type="compositionally biased region" description="Acidic residues" evidence="14">
    <location>
        <begin position="1339"/>
        <end position="1352"/>
    </location>
</feature>
<dbReference type="GO" id="GO:0007424">
    <property type="term" value="P:open tracheal system development"/>
    <property type="evidence" value="ECO:0007669"/>
    <property type="project" value="UniProtKB-ARBA"/>
</dbReference>
<keyword evidence="8" id="KW-1133">Transmembrane helix</keyword>
<feature type="domain" description="EGF-like" evidence="16">
    <location>
        <begin position="4209"/>
        <end position="4245"/>
    </location>
</feature>
<feature type="domain" description="Cadherin" evidence="17">
    <location>
        <begin position="1361"/>
        <end position="1456"/>
    </location>
</feature>
<dbReference type="FunFam" id="2.60.40.60:FF:000015">
    <property type="entry name" value="FAT atypical cadherin 1"/>
    <property type="match status" value="2"/>
</dbReference>
<dbReference type="FunFam" id="2.60.40.60:FF:000084">
    <property type="entry name" value="FAT atypical cadherin 3"/>
    <property type="match status" value="1"/>
</dbReference>
<dbReference type="EMBL" id="CAJQZP010000095">
    <property type="protein sequence ID" value="CAG4938444.1"/>
    <property type="molecule type" value="Genomic_DNA"/>
</dbReference>
<feature type="domain" description="Cadherin" evidence="17">
    <location>
        <begin position="2086"/>
        <end position="2184"/>
    </location>
</feature>
<name>A0A8S3W3M6_PARAO</name>
<feature type="domain" description="Cadherin" evidence="17">
    <location>
        <begin position="3451"/>
        <end position="3555"/>
    </location>
</feature>
<feature type="domain" description="Cadherin" evidence="17">
    <location>
        <begin position="1987"/>
        <end position="2085"/>
    </location>
</feature>
<dbReference type="SMART" id="SM00181">
    <property type="entry name" value="EGF"/>
    <property type="match status" value="5"/>
</dbReference>
<dbReference type="InterPro" id="IPR000152">
    <property type="entry name" value="EGF-type_Asp/Asn_hydroxyl_site"/>
</dbReference>
<feature type="domain" description="Cadherin" evidence="17">
    <location>
        <begin position="1870"/>
        <end position="1986"/>
    </location>
</feature>
<keyword evidence="4" id="KW-0732">Signal</keyword>
<dbReference type="PROSITE" id="PS50025">
    <property type="entry name" value="LAM_G_DOMAIN"/>
    <property type="match status" value="1"/>
</dbReference>
<feature type="domain" description="Cadherin" evidence="17">
    <location>
        <begin position="1781"/>
        <end position="1869"/>
    </location>
</feature>
<evidence type="ECO:0000259" key="15">
    <source>
        <dbReference type="PROSITE" id="PS50025"/>
    </source>
</evidence>
<feature type="domain" description="Cadherin" evidence="17">
    <location>
        <begin position="3242"/>
        <end position="3345"/>
    </location>
</feature>
<feature type="domain" description="EGF-like" evidence="16">
    <location>
        <begin position="4165"/>
        <end position="4207"/>
    </location>
</feature>
<dbReference type="PROSITE" id="PS50026">
    <property type="entry name" value="EGF_3"/>
    <property type="match status" value="4"/>
</dbReference>
<evidence type="ECO:0000256" key="12">
    <source>
        <dbReference type="PROSITE-ProRule" id="PRU00043"/>
    </source>
</evidence>
<evidence type="ECO:0000256" key="4">
    <source>
        <dbReference type="ARBA" id="ARBA00022729"/>
    </source>
</evidence>
<feature type="domain" description="Cadherin" evidence="17">
    <location>
        <begin position="83"/>
        <end position="203"/>
    </location>
</feature>
<evidence type="ECO:0000313" key="19">
    <source>
        <dbReference type="Proteomes" id="UP000691718"/>
    </source>
</evidence>
<feature type="domain" description="Cadherin" evidence="17">
    <location>
        <begin position="3346"/>
        <end position="3450"/>
    </location>
</feature>
<feature type="domain" description="Cadherin" evidence="17">
    <location>
        <begin position="1456"/>
        <end position="1555"/>
    </location>
</feature>
<dbReference type="Proteomes" id="UP000691718">
    <property type="component" value="Unassembled WGS sequence"/>
</dbReference>
<feature type="compositionally biased region" description="Low complexity" evidence="14">
    <location>
        <begin position="4555"/>
        <end position="4573"/>
    </location>
</feature>
<organism evidence="18 19">
    <name type="scientific">Parnassius apollo</name>
    <name type="common">Apollo butterfly</name>
    <name type="synonym">Papilio apollo</name>
    <dbReference type="NCBI Taxonomy" id="110799"/>
    <lineage>
        <taxon>Eukaryota</taxon>
        <taxon>Metazoa</taxon>
        <taxon>Ecdysozoa</taxon>
        <taxon>Arthropoda</taxon>
        <taxon>Hexapoda</taxon>
        <taxon>Insecta</taxon>
        <taxon>Pterygota</taxon>
        <taxon>Neoptera</taxon>
        <taxon>Endopterygota</taxon>
        <taxon>Lepidoptera</taxon>
        <taxon>Glossata</taxon>
        <taxon>Ditrysia</taxon>
        <taxon>Papilionoidea</taxon>
        <taxon>Papilionidae</taxon>
        <taxon>Parnassiinae</taxon>
        <taxon>Parnassini</taxon>
        <taxon>Parnassius</taxon>
        <taxon>Parnassius</taxon>
    </lineage>
</organism>
<dbReference type="FunFam" id="2.60.40.60:FF:000013">
    <property type="entry name" value="Cadherin EGF LAG seven-pass G-type receptor"/>
    <property type="match status" value="1"/>
</dbReference>
<protein>
    <submittedName>
        <fullName evidence="18">(apollo) hypothetical protein</fullName>
    </submittedName>
</protein>
<dbReference type="CDD" id="cd00054">
    <property type="entry name" value="EGF_CA"/>
    <property type="match status" value="4"/>
</dbReference>
<feature type="domain" description="Cadherin" evidence="17">
    <location>
        <begin position="309"/>
        <end position="421"/>
    </location>
</feature>
<evidence type="ECO:0000256" key="3">
    <source>
        <dbReference type="ARBA" id="ARBA00022692"/>
    </source>
</evidence>
<evidence type="ECO:0000256" key="2">
    <source>
        <dbReference type="ARBA" id="ARBA00022536"/>
    </source>
</evidence>
<dbReference type="GO" id="GO:0005886">
    <property type="term" value="C:plasma membrane"/>
    <property type="evidence" value="ECO:0007669"/>
    <property type="project" value="UniProtKB-SubCell"/>
</dbReference>
<evidence type="ECO:0000256" key="6">
    <source>
        <dbReference type="ARBA" id="ARBA00022837"/>
    </source>
</evidence>
<dbReference type="GO" id="GO:0005911">
    <property type="term" value="C:cell-cell junction"/>
    <property type="evidence" value="ECO:0007669"/>
    <property type="project" value="TreeGrafter"/>
</dbReference>
<dbReference type="FunFam" id="2.60.40.60:FF:000026">
    <property type="entry name" value="FAT atypical cadherin 1"/>
    <property type="match status" value="1"/>
</dbReference>
<dbReference type="FunFam" id="2.60.40.60:FF:000058">
    <property type="entry name" value="FAT atypical cadherin 3"/>
    <property type="match status" value="1"/>
</dbReference>
<keyword evidence="9" id="KW-0472">Membrane</keyword>
<feature type="domain" description="Cadherin" evidence="17">
    <location>
        <begin position="1205"/>
        <end position="1308"/>
    </location>
</feature>
<feature type="region of interest" description="Disordered" evidence="14">
    <location>
        <begin position="4519"/>
        <end position="4581"/>
    </location>
</feature>
<feature type="domain" description="Cadherin" evidence="17">
    <location>
        <begin position="2708"/>
        <end position="2820"/>
    </location>
</feature>
<feature type="region of interest" description="Disordered" evidence="14">
    <location>
        <begin position="4387"/>
        <end position="4430"/>
    </location>
</feature>
<feature type="region of interest" description="Disordered" evidence="14">
    <location>
        <begin position="1323"/>
        <end position="1352"/>
    </location>
</feature>
<evidence type="ECO:0000256" key="9">
    <source>
        <dbReference type="ARBA" id="ARBA00023136"/>
    </source>
</evidence>
<dbReference type="PROSITE" id="PS50268">
    <property type="entry name" value="CADHERIN_2"/>
    <property type="match status" value="33"/>
</dbReference>
<keyword evidence="2 13" id="KW-0245">EGF-like domain</keyword>
<feature type="domain" description="Cadherin" evidence="17">
    <location>
        <begin position="2185"/>
        <end position="2286"/>
    </location>
</feature>
<feature type="compositionally biased region" description="Basic residues" evidence="14">
    <location>
        <begin position="4545"/>
        <end position="4554"/>
    </location>
</feature>
<dbReference type="FunFam" id="2.60.40.60:FF:000275">
    <property type="entry name" value="Si:dkey-30k22.7"/>
    <property type="match status" value="1"/>
</dbReference>
<dbReference type="InterPro" id="IPR000742">
    <property type="entry name" value="EGF"/>
</dbReference>
<feature type="domain" description="Cadherin" evidence="17">
    <location>
        <begin position="3031"/>
        <end position="3137"/>
    </location>
</feature>
<feature type="domain" description="Cadherin" evidence="17">
    <location>
        <begin position="1673"/>
        <end position="1773"/>
    </location>
</feature>
<evidence type="ECO:0000256" key="11">
    <source>
        <dbReference type="ARBA" id="ARBA00023180"/>
    </source>
</evidence>
<dbReference type="OrthoDB" id="6252479at2759"/>
<dbReference type="FunFam" id="2.60.40.60:FF:000039">
    <property type="entry name" value="FAT atypical cadherin 3"/>
    <property type="match status" value="1"/>
</dbReference>
<dbReference type="GO" id="GO:0048513">
    <property type="term" value="P:animal organ development"/>
    <property type="evidence" value="ECO:0007669"/>
    <property type="project" value="UniProtKB-ARBA"/>
</dbReference>
<feature type="disulfide bond" evidence="13">
    <location>
        <begin position="4235"/>
        <end position="4244"/>
    </location>
</feature>
<dbReference type="PANTHER" id="PTHR24025">
    <property type="entry name" value="DESMOGLEIN FAMILY MEMBER"/>
    <property type="match status" value="1"/>
</dbReference>
<dbReference type="FunFam" id="2.60.40.60:FF:000033">
    <property type="entry name" value="FAT atypical cadherin 1"/>
    <property type="match status" value="2"/>
</dbReference>
<dbReference type="GO" id="GO:0007156">
    <property type="term" value="P:homophilic cell adhesion via plasma membrane adhesion molecules"/>
    <property type="evidence" value="ECO:0007669"/>
    <property type="project" value="InterPro"/>
</dbReference>
<dbReference type="GO" id="GO:0030855">
    <property type="term" value="P:epithelial cell differentiation"/>
    <property type="evidence" value="ECO:0007669"/>
    <property type="project" value="UniProtKB-ARBA"/>
</dbReference>
<reference evidence="18" key="1">
    <citation type="submission" date="2021-04" db="EMBL/GenBank/DDBJ databases">
        <authorList>
            <person name="Tunstrom K."/>
        </authorList>
    </citation>
    <scope>NUCLEOTIDE SEQUENCE</scope>
</reference>
<feature type="domain" description="Cadherin" evidence="17">
    <location>
        <begin position="3675"/>
        <end position="3768"/>
    </location>
</feature>
<feature type="domain" description="Cadherin" evidence="17">
    <location>
        <begin position="889"/>
        <end position="990"/>
    </location>
</feature>
<dbReference type="PROSITE" id="PS00010">
    <property type="entry name" value="ASX_HYDROXYL"/>
    <property type="match status" value="1"/>
</dbReference>
<dbReference type="GO" id="GO:0005509">
    <property type="term" value="F:calcium ion binding"/>
    <property type="evidence" value="ECO:0007669"/>
    <property type="project" value="UniProtKB-UniRule"/>
</dbReference>
<feature type="domain" description="Cadherin" evidence="17">
    <location>
        <begin position="991"/>
        <end position="1098"/>
    </location>
</feature>
<evidence type="ECO:0000256" key="13">
    <source>
        <dbReference type="PROSITE-ProRule" id="PRU00076"/>
    </source>
</evidence>
<dbReference type="InterPro" id="IPR002126">
    <property type="entry name" value="Cadherin-like_dom"/>
</dbReference>
<dbReference type="InterPro" id="IPR001881">
    <property type="entry name" value="EGF-like_Ca-bd_dom"/>
</dbReference>
<dbReference type="SMART" id="SM00112">
    <property type="entry name" value="CA"/>
    <property type="match status" value="34"/>
</dbReference>
<evidence type="ECO:0000256" key="10">
    <source>
        <dbReference type="ARBA" id="ARBA00023157"/>
    </source>
</evidence>